<reference evidence="10 11" key="1">
    <citation type="submission" date="2024-10" db="EMBL/GenBank/DDBJ databases">
        <title>The Natural Products Discovery Center: Release of the First 8490 Sequenced Strains for Exploring Actinobacteria Biosynthetic Diversity.</title>
        <authorList>
            <person name="Kalkreuter E."/>
            <person name="Kautsar S.A."/>
            <person name="Yang D."/>
            <person name="Bader C.D."/>
            <person name="Teijaro C.N."/>
            <person name="Fluegel L."/>
            <person name="Davis C.M."/>
            <person name="Simpson J.R."/>
            <person name="Lauterbach L."/>
            <person name="Steele A.D."/>
            <person name="Gui C."/>
            <person name="Meng S."/>
            <person name="Li G."/>
            <person name="Viehrig K."/>
            <person name="Ye F."/>
            <person name="Su P."/>
            <person name="Kiefer A.F."/>
            <person name="Nichols A."/>
            <person name="Cepeda A.J."/>
            <person name="Yan W."/>
            <person name="Fan B."/>
            <person name="Jiang Y."/>
            <person name="Adhikari A."/>
            <person name="Zheng C.-J."/>
            <person name="Schuster L."/>
            <person name="Cowan T.M."/>
            <person name="Smanski M.J."/>
            <person name="Chevrette M.G."/>
            <person name="De Carvalho L.P.S."/>
            <person name="Shen B."/>
        </authorList>
    </citation>
    <scope>NUCLEOTIDE SEQUENCE [LARGE SCALE GENOMIC DNA]</scope>
    <source>
        <strain evidence="10 11">NPDC049639</strain>
    </source>
</reference>
<feature type="region of interest" description="Disordered" evidence="7">
    <location>
        <begin position="174"/>
        <end position="194"/>
    </location>
</feature>
<keyword evidence="5" id="KW-0460">Magnesium</keyword>
<evidence type="ECO:0000256" key="3">
    <source>
        <dbReference type="ARBA" id="ARBA00022741"/>
    </source>
</evidence>
<dbReference type="Pfam" id="PF08335">
    <property type="entry name" value="GlnD_UR_UTase"/>
    <property type="match status" value="2"/>
</dbReference>
<keyword evidence="4" id="KW-0067">ATP-binding</keyword>
<keyword evidence="6" id="KW-0511">Multifunctional enzyme</keyword>
<keyword evidence="11" id="KW-1185">Reference proteome</keyword>
<dbReference type="PANTHER" id="PTHR30621:SF0">
    <property type="entry name" value="BIFUNCTIONAL GLUTAMINE SYNTHETASE ADENYLYLTRANSFERASE_ADENYLYL-REMOVING ENZYME"/>
    <property type="match status" value="1"/>
</dbReference>
<evidence type="ECO:0000313" key="10">
    <source>
        <dbReference type="EMBL" id="MFI7587322.1"/>
    </source>
</evidence>
<dbReference type="Proteomes" id="UP001612915">
    <property type="component" value="Unassembled WGS sequence"/>
</dbReference>
<evidence type="ECO:0000256" key="2">
    <source>
        <dbReference type="ARBA" id="ARBA00022695"/>
    </source>
</evidence>
<evidence type="ECO:0000256" key="6">
    <source>
        <dbReference type="ARBA" id="ARBA00023268"/>
    </source>
</evidence>
<dbReference type="InterPro" id="IPR043519">
    <property type="entry name" value="NT_sf"/>
</dbReference>
<evidence type="ECO:0000259" key="9">
    <source>
        <dbReference type="Pfam" id="PF08335"/>
    </source>
</evidence>
<dbReference type="InterPro" id="IPR023057">
    <property type="entry name" value="GlnE"/>
</dbReference>
<evidence type="ECO:0000256" key="7">
    <source>
        <dbReference type="SAM" id="MobiDB-lite"/>
    </source>
</evidence>
<keyword evidence="3" id="KW-0547">Nucleotide-binding</keyword>
<dbReference type="EMBL" id="JBITLV010000002">
    <property type="protein sequence ID" value="MFI7587322.1"/>
    <property type="molecule type" value="Genomic_DNA"/>
</dbReference>
<dbReference type="SUPFAM" id="SSF81301">
    <property type="entry name" value="Nucleotidyltransferase"/>
    <property type="match status" value="2"/>
</dbReference>
<proteinExistence type="predicted"/>
<feature type="domain" description="Glutamate-ammonia ligase adenylyltransferase repeated" evidence="8">
    <location>
        <begin position="653"/>
        <end position="887"/>
    </location>
</feature>
<dbReference type="SUPFAM" id="SSF81593">
    <property type="entry name" value="Nucleotidyltransferase substrate binding subunit/domain"/>
    <property type="match status" value="2"/>
</dbReference>
<comment type="caution">
    <text evidence="10">The sequence shown here is derived from an EMBL/GenBank/DDBJ whole genome shotgun (WGS) entry which is preliminary data.</text>
</comment>
<dbReference type="EC" id="2.7.7.42" evidence="10"/>
<dbReference type="CDD" id="cd05401">
    <property type="entry name" value="NT_GlnE_GlnD_like"/>
    <property type="match status" value="2"/>
</dbReference>
<dbReference type="RefSeq" id="WP_398278708.1">
    <property type="nucleotide sequence ID" value="NZ_JBITLV010000002.1"/>
</dbReference>
<feature type="domain" description="Glutamate-ammonia ligase adenylyltransferase repeated" evidence="8">
    <location>
        <begin position="200"/>
        <end position="382"/>
    </location>
</feature>
<dbReference type="GO" id="GO:0047388">
    <property type="term" value="F:[glutamine synthetase]-adenylyl-L-tyrosine phosphorylase activity"/>
    <property type="evidence" value="ECO:0007669"/>
    <property type="project" value="UniProtKB-EC"/>
</dbReference>
<dbReference type="Pfam" id="PF03710">
    <property type="entry name" value="GlnE"/>
    <property type="match status" value="2"/>
</dbReference>
<dbReference type="InterPro" id="IPR005190">
    <property type="entry name" value="GlnE_rpt_dom"/>
</dbReference>
<gene>
    <name evidence="10" type="ORF">ACIB24_09640</name>
</gene>
<dbReference type="Gene3D" id="1.20.120.330">
    <property type="entry name" value="Nucleotidyltransferases domain 2"/>
    <property type="match status" value="2"/>
</dbReference>
<dbReference type="EC" id="2.7.7.89" evidence="10"/>
<organism evidence="10 11">
    <name type="scientific">Spongisporangium articulatum</name>
    <dbReference type="NCBI Taxonomy" id="3362603"/>
    <lineage>
        <taxon>Bacteria</taxon>
        <taxon>Bacillati</taxon>
        <taxon>Actinomycetota</taxon>
        <taxon>Actinomycetes</taxon>
        <taxon>Kineosporiales</taxon>
        <taxon>Kineosporiaceae</taxon>
        <taxon>Spongisporangium</taxon>
    </lineage>
</organism>
<evidence type="ECO:0000256" key="4">
    <source>
        <dbReference type="ARBA" id="ARBA00022840"/>
    </source>
</evidence>
<sequence>MTPGTSGAAGGTPRQVTLGGRLARFGFADPGRAETLLADRAFAGLIPTVDDVLAGNGPRGAQGLLAAVADAADPDLALLGLLRLLESLTAAAGSESSMNALRGELLGEDTPVRRRLLAVLGTSAALADHLARHPRHWEVLAEPDPELPPEIVDEARADRLRAELLVAVGADPADAEPVARPTPREPTPSGAAPGWTRGDALRVAYYRRLLALAGRDLSHPEPVSIVPDVAAELADLAAAALEAALALARADLAPGAAPCRLAVIGMGKCGGRELNYVSDVDVIYVAEPGVLEDGSPADEQAALRTGAQLASRLAQICGAVTAQGTLWPVDAGLRPEGKQGPLVRTVASHLAYYGRWAQTWEFQALLKARIVAGDRELGRRYLAGVTELVWVASERENFVPDVQAMRRRVEQHAGVNGSGAGADRQLKLGPGGLRDVEFSVQLLQLVHGRADPRVRTANTWIGLEALSTYGYVGRGDANEMDQAYRFLRALEHRIQLYKLHRSHVVPSGIGDLRRLGRSFGYRANPADELTKAWRARAREVRRLHEKLFYRPLLAAAAALTTDEARLTPEAARTRLSALGYRDPAGAMRHIAALTTGVSRRAQMQRQLLPVMLGWFADGADPDAGLLAFRTLSEALGATHWYLKMLRDSGAAAERLAHVLSASQLVTDLLEKGPEAVALLEADDGLTPIGLDAMITSVRRGAARWAGDPFSAGMAARSVRRRELVRTAIADVVGLADVEAVGAALSDAWVAAIDGALVAACDVVREKTRAELPTLISVVALGRLGGHEVNYGSDADLIFVNQPLPGAGEQEARDAALQIVAELRRLLSTTGPEPPLPVDVDLRPEGRQGVLVRTLDSYRQYYARWSSPWEAQALTRARPVAGDAALGREYVALIDPLRWPLGGLDDGVVREIRRIKARVEAERLPRGADPHRHLKLGRGGLSDVEWTVQLLQLQHAHAVPELQVTGTLAALRAATSAGLVAADDARVLETAWTFASRLRNAIMLWRGRPSDLPPTDVRGLDGVARLAGYPPHSAARMDDDYQRATRRCRAVVERVFYS</sequence>
<evidence type="ECO:0000256" key="5">
    <source>
        <dbReference type="ARBA" id="ARBA00022842"/>
    </source>
</evidence>
<evidence type="ECO:0000313" key="11">
    <source>
        <dbReference type="Proteomes" id="UP001612915"/>
    </source>
</evidence>
<feature type="domain" description="PII-uridylyltransferase/Glutamine-synthetase adenylyltransferase" evidence="9">
    <location>
        <begin position="405"/>
        <end position="548"/>
    </location>
</feature>
<name>A0ABW8ALW3_9ACTN</name>
<keyword evidence="2 10" id="KW-0548">Nucleotidyltransferase</keyword>
<protein>
    <submittedName>
        <fullName evidence="10">Bifunctional [glutamine synthetase] adenylyltransferase/[glutamine synthetase]-adenylyl-L-tyrosine phosphorylase</fullName>
        <ecNumber evidence="10">2.7.7.42</ecNumber>
        <ecNumber evidence="10">2.7.7.89</ecNumber>
    </submittedName>
</protein>
<keyword evidence="1 10" id="KW-0808">Transferase</keyword>
<evidence type="ECO:0000259" key="8">
    <source>
        <dbReference type="Pfam" id="PF03710"/>
    </source>
</evidence>
<accession>A0ABW8ALW3</accession>
<dbReference type="InterPro" id="IPR013546">
    <property type="entry name" value="PII_UdlTrfase/GS_AdlTrfase"/>
</dbReference>
<dbReference type="GO" id="GO:0008882">
    <property type="term" value="F:[glutamate-ammonia-ligase] adenylyltransferase activity"/>
    <property type="evidence" value="ECO:0007669"/>
    <property type="project" value="UniProtKB-EC"/>
</dbReference>
<dbReference type="NCBIfam" id="NF010707">
    <property type="entry name" value="PRK14109.1"/>
    <property type="match status" value="1"/>
</dbReference>
<dbReference type="PANTHER" id="PTHR30621">
    <property type="entry name" value="GLUTAMINE SYNTHETASE ADENYLYLTRANSFERASE"/>
    <property type="match status" value="1"/>
</dbReference>
<evidence type="ECO:0000256" key="1">
    <source>
        <dbReference type="ARBA" id="ARBA00022679"/>
    </source>
</evidence>
<feature type="domain" description="PII-uridylyltransferase/Glutamine-synthetase adenylyltransferase" evidence="9">
    <location>
        <begin position="914"/>
        <end position="1055"/>
    </location>
</feature>
<dbReference type="Gene3D" id="3.30.460.10">
    <property type="entry name" value="Beta Polymerase, domain 2"/>
    <property type="match status" value="2"/>
</dbReference>